<reference evidence="2 3" key="1">
    <citation type="journal article" date="2019" name="Int. J. Syst. Evol. Microbiol.">
        <title>The Global Catalogue of Microorganisms (GCM) 10K type strain sequencing project: providing services to taxonomists for standard genome sequencing and annotation.</title>
        <authorList>
            <consortium name="The Broad Institute Genomics Platform"/>
            <consortium name="The Broad Institute Genome Sequencing Center for Infectious Disease"/>
            <person name="Wu L."/>
            <person name="Ma J."/>
        </authorList>
    </citation>
    <scope>NUCLEOTIDE SEQUENCE [LARGE SCALE GENOMIC DNA]</scope>
    <source>
        <strain evidence="2 3">CGMCC 1.10387</strain>
    </source>
</reference>
<dbReference type="AlphaFoldDB" id="A0ABD6E059"/>
<keyword evidence="3" id="KW-1185">Reference proteome</keyword>
<protein>
    <submittedName>
        <fullName evidence="2">Uncharacterized protein</fullName>
    </submittedName>
</protein>
<dbReference type="RefSeq" id="WP_256305609.1">
    <property type="nucleotide sequence ID" value="NZ_JANHAW010000001.1"/>
</dbReference>
<dbReference type="Proteomes" id="UP001597092">
    <property type="component" value="Unassembled WGS sequence"/>
</dbReference>
<evidence type="ECO:0000313" key="3">
    <source>
        <dbReference type="Proteomes" id="UP001597092"/>
    </source>
</evidence>
<accession>A0ABD6E059</accession>
<dbReference type="EMBL" id="JBHUDP010000012">
    <property type="protein sequence ID" value="MFD1687460.1"/>
    <property type="molecule type" value="Genomic_DNA"/>
</dbReference>
<proteinExistence type="predicted"/>
<evidence type="ECO:0000313" key="2">
    <source>
        <dbReference type="EMBL" id="MFD1687460.1"/>
    </source>
</evidence>
<evidence type="ECO:0000256" key="1">
    <source>
        <dbReference type="SAM" id="MobiDB-lite"/>
    </source>
</evidence>
<comment type="caution">
    <text evidence="2">The sequence shown here is derived from an EMBL/GenBank/DDBJ whole genome shotgun (WGS) entry which is preliminary data.</text>
</comment>
<gene>
    <name evidence="2" type="ORF">ACFSAS_17835</name>
</gene>
<feature type="compositionally biased region" description="Low complexity" evidence="1">
    <location>
        <begin position="185"/>
        <end position="202"/>
    </location>
</feature>
<organism evidence="2 3">
    <name type="scientific">Halobellus litoreus</name>
    <dbReference type="NCBI Taxonomy" id="755310"/>
    <lineage>
        <taxon>Archaea</taxon>
        <taxon>Methanobacteriati</taxon>
        <taxon>Methanobacteriota</taxon>
        <taxon>Stenosarchaea group</taxon>
        <taxon>Halobacteria</taxon>
        <taxon>Halobacteriales</taxon>
        <taxon>Haloferacaceae</taxon>
        <taxon>Halobellus</taxon>
    </lineage>
</organism>
<feature type="region of interest" description="Disordered" evidence="1">
    <location>
        <begin position="185"/>
        <end position="218"/>
    </location>
</feature>
<sequence length="218" mass="23624">MPSLTRRRALLTAASGIAALAGCSSEADLPMIDRRSDRNRIEDYEARRVRNEDGAVLFAQGAELPTPSDEGRGRYARHGRSVVVAEGGLAELTFGDVQEAEGLRSFVTETDFDSSSVYLLSMPVEACYEIRLRSATVEWDELKRDDLHPHADFCRTHRPADVECSVEETHTVGFAIRLPVAAEQSSGMGRGMSSSCRPSPRGEYFNATVTPAGGGGGE</sequence>
<dbReference type="PROSITE" id="PS51257">
    <property type="entry name" value="PROKAR_LIPOPROTEIN"/>
    <property type="match status" value="1"/>
</dbReference>
<name>A0ABD6E059_9EURY</name>